<evidence type="ECO:0000313" key="1">
    <source>
        <dbReference type="EMBL" id="KAJ7566036.1"/>
    </source>
</evidence>
<dbReference type="EMBL" id="CM055093">
    <property type="protein sequence ID" value="KAJ7566036.1"/>
    <property type="molecule type" value="Genomic_DNA"/>
</dbReference>
<proteinExistence type="predicted"/>
<gene>
    <name evidence="1" type="ORF">O6H91_02G085800</name>
</gene>
<sequence length="406" mass="44621">MASSSSSSCCESSCEALSVALSSVALNSKSAFGKTATAAGGAASPDPSSSAHRDPKPHFPQFLSPTSPSNDHNSHHPTNPLNGSSSNTTSLIWFRNDLRIHDNEALFRANTDSAFLIPIYCFDPRDFGKSASMGVDKTGPYRALFLIECVANLRENLRQRGSDLVLRIGKPEEEVVGMAKGAGASSVYAHQEVSHEEFEMEKTVQESLGKLGVEAKFVWGSTLFHRDDLPFQLEDMPSSYCTFRTKLRNVQVRPVLEAPKELKSLPSLSTLDVGALPTLQDLGLPSLPDGQEDGDAAKEPTIHGGETEALRIIISIDALLMNSKDKEVHHDVGTSFGINPAWNVSPWLATGCLSPRRMLHELTEKYSRAGMRVFDEGFEHHVLDCLLVELLWRDFFRFVTRKYVSQ</sequence>
<name>A0ACC2EHP7_DIPCM</name>
<dbReference type="Proteomes" id="UP001162992">
    <property type="component" value="Chromosome 2"/>
</dbReference>
<evidence type="ECO:0000313" key="2">
    <source>
        <dbReference type="Proteomes" id="UP001162992"/>
    </source>
</evidence>
<reference evidence="2" key="1">
    <citation type="journal article" date="2024" name="Proc. Natl. Acad. Sci. U.S.A.">
        <title>Extraordinary preservation of gene collinearity over three hundred million years revealed in homosporous lycophytes.</title>
        <authorList>
            <person name="Li C."/>
            <person name="Wickell D."/>
            <person name="Kuo L.Y."/>
            <person name="Chen X."/>
            <person name="Nie B."/>
            <person name="Liao X."/>
            <person name="Peng D."/>
            <person name="Ji J."/>
            <person name="Jenkins J."/>
            <person name="Williams M."/>
            <person name="Shu S."/>
            <person name="Plott C."/>
            <person name="Barry K."/>
            <person name="Rajasekar S."/>
            <person name="Grimwood J."/>
            <person name="Han X."/>
            <person name="Sun S."/>
            <person name="Hou Z."/>
            <person name="He W."/>
            <person name="Dai G."/>
            <person name="Sun C."/>
            <person name="Schmutz J."/>
            <person name="Leebens-Mack J.H."/>
            <person name="Li F.W."/>
            <person name="Wang L."/>
        </authorList>
    </citation>
    <scope>NUCLEOTIDE SEQUENCE [LARGE SCALE GENOMIC DNA]</scope>
    <source>
        <strain evidence="2">cv. PW_Plant_1</strain>
    </source>
</reference>
<accession>A0ACC2EHP7</accession>
<comment type="caution">
    <text evidence="1">The sequence shown here is derived from an EMBL/GenBank/DDBJ whole genome shotgun (WGS) entry which is preliminary data.</text>
</comment>
<keyword evidence="2" id="KW-1185">Reference proteome</keyword>
<protein>
    <submittedName>
        <fullName evidence="1">Uncharacterized protein</fullName>
    </submittedName>
</protein>
<organism evidence="1 2">
    <name type="scientific">Diphasiastrum complanatum</name>
    <name type="common">Issler's clubmoss</name>
    <name type="synonym">Lycopodium complanatum</name>
    <dbReference type="NCBI Taxonomy" id="34168"/>
    <lineage>
        <taxon>Eukaryota</taxon>
        <taxon>Viridiplantae</taxon>
        <taxon>Streptophyta</taxon>
        <taxon>Embryophyta</taxon>
        <taxon>Tracheophyta</taxon>
        <taxon>Lycopodiopsida</taxon>
        <taxon>Lycopodiales</taxon>
        <taxon>Lycopodiaceae</taxon>
        <taxon>Lycopodioideae</taxon>
        <taxon>Diphasiastrum</taxon>
    </lineage>
</organism>